<protein>
    <recommendedName>
        <fullName evidence="4">Methyltransferase type 11 domain-containing protein</fullName>
    </recommendedName>
</protein>
<accession>A0A8S1YMK1</accession>
<evidence type="ECO:0000313" key="2">
    <source>
        <dbReference type="EMBL" id="CAD8214828.1"/>
    </source>
</evidence>
<gene>
    <name evidence="2" type="ORF">POCTA_138.1.T1890040</name>
</gene>
<dbReference type="EMBL" id="CAJJDP010000193">
    <property type="protein sequence ID" value="CAD8214828.1"/>
    <property type="molecule type" value="Genomic_DNA"/>
</dbReference>
<dbReference type="OrthoDB" id="304827at2759"/>
<feature type="transmembrane region" description="Helical" evidence="1">
    <location>
        <begin position="12"/>
        <end position="34"/>
    </location>
</feature>
<keyword evidence="1" id="KW-1133">Transmembrane helix</keyword>
<keyword evidence="3" id="KW-1185">Reference proteome</keyword>
<evidence type="ECO:0008006" key="4">
    <source>
        <dbReference type="Google" id="ProtNLM"/>
    </source>
</evidence>
<comment type="caution">
    <text evidence="2">The sequence shown here is derived from an EMBL/GenBank/DDBJ whole genome shotgun (WGS) entry which is preliminary data.</text>
</comment>
<dbReference type="AlphaFoldDB" id="A0A8S1YMK1"/>
<dbReference type="Proteomes" id="UP000683925">
    <property type="component" value="Unassembled WGS sequence"/>
</dbReference>
<evidence type="ECO:0000256" key="1">
    <source>
        <dbReference type="SAM" id="Phobius"/>
    </source>
</evidence>
<keyword evidence="1" id="KW-0812">Transmembrane</keyword>
<organism evidence="2 3">
    <name type="scientific">Paramecium octaurelia</name>
    <dbReference type="NCBI Taxonomy" id="43137"/>
    <lineage>
        <taxon>Eukaryota</taxon>
        <taxon>Sar</taxon>
        <taxon>Alveolata</taxon>
        <taxon>Ciliophora</taxon>
        <taxon>Intramacronucleata</taxon>
        <taxon>Oligohymenophorea</taxon>
        <taxon>Peniculida</taxon>
        <taxon>Parameciidae</taxon>
        <taxon>Paramecium</taxon>
    </lineage>
</organism>
<reference evidence="2" key="1">
    <citation type="submission" date="2021-01" db="EMBL/GenBank/DDBJ databases">
        <authorList>
            <consortium name="Genoscope - CEA"/>
            <person name="William W."/>
        </authorList>
    </citation>
    <scope>NUCLEOTIDE SEQUENCE</scope>
</reference>
<evidence type="ECO:0000313" key="3">
    <source>
        <dbReference type="Proteomes" id="UP000683925"/>
    </source>
</evidence>
<sequence length="379" mass="44826">MQIKQQLKKQYQSACSFIFNALNSSLIFACQYMLNEPLFELLRIIKESRLIIPPVIKMKRLIEVNLKYLLNQRLIQILIQFLNPFFKYVQSFIKTNIIWKDVVQFYANFIVPFYIWIRIDSFVRNINEKLVTIPIYDQIFIMFQNSILNEPIKQKVDQELDQFKMQLPQYAITQFWKNKTLKDQVILEIECGYAAGLSYIAETYGPQRCLGFDSSQSQILNNQKVFNHQINLKFENISPNEIKSLHSPSQVDVIIGIELNNKYAFKNINMKSYLESAMNLLKEEGYLILSNFDTKQNISQQEEYLKIEGLSMIEKQDFTIGLAQAMQLQIAYIKQHQQIQGNWISTFIGKRLQPYEERLQQVKDGQQIYMVYIMKKSNF</sequence>
<keyword evidence="1" id="KW-0472">Membrane</keyword>
<proteinExistence type="predicted"/>
<name>A0A8S1YMK1_PAROT</name>
<dbReference type="OMA" id="IQGNWIS"/>
<dbReference type="PROSITE" id="PS51257">
    <property type="entry name" value="PROKAR_LIPOPROTEIN"/>
    <property type="match status" value="1"/>
</dbReference>